<evidence type="ECO:0000256" key="1">
    <source>
        <dbReference type="SAM" id="MobiDB-lite"/>
    </source>
</evidence>
<proteinExistence type="predicted"/>
<feature type="compositionally biased region" description="Polar residues" evidence="1">
    <location>
        <begin position="36"/>
        <end position="87"/>
    </location>
</feature>
<evidence type="ECO:0000313" key="3">
    <source>
        <dbReference type="Proteomes" id="UP000606274"/>
    </source>
</evidence>
<dbReference type="AlphaFoldDB" id="A0A8T0B279"/>
<reference evidence="2" key="1">
    <citation type="submission" date="2020-08" db="EMBL/GenBank/DDBJ databases">
        <title>Chromosome-level assembly of Southern catfish (Silurus meridionalis) provides insights into visual adaptation to the nocturnal and benthic lifestyles.</title>
        <authorList>
            <person name="Zhang Y."/>
            <person name="Wang D."/>
            <person name="Peng Z."/>
        </authorList>
    </citation>
    <scope>NUCLEOTIDE SEQUENCE</scope>
    <source>
        <strain evidence="2">SWU-2019-XX</strain>
        <tissue evidence="2">Muscle</tissue>
    </source>
</reference>
<keyword evidence="3" id="KW-1185">Reference proteome</keyword>
<organism evidence="2 3">
    <name type="scientific">Silurus meridionalis</name>
    <name type="common">Southern catfish</name>
    <name type="synonym">Silurus soldatovi meridionalis</name>
    <dbReference type="NCBI Taxonomy" id="175797"/>
    <lineage>
        <taxon>Eukaryota</taxon>
        <taxon>Metazoa</taxon>
        <taxon>Chordata</taxon>
        <taxon>Craniata</taxon>
        <taxon>Vertebrata</taxon>
        <taxon>Euteleostomi</taxon>
        <taxon>Actinopterygii</taxon>
        <taxon>Neopterygii</taxon>
        <taxon>Teleostei</taxon>
        <taxon>Ostariophysi</taxon>
        <taxon>Siluriformes</taxon>
        <taxon>Siluridae</taxon>
        <taxon>Silurus</taxon>
    </lineage>
</organism>
<dbReference type="EMBL" id="JABFDY010000013">
    <property type="protein sequence ID" value="KAF7698936.1"/>
    <property type="molecule type" value="Genomic_DNA"/>
</dbReference>
<gene>
    <name evidence="2" type="ORF">HF521_003678</name>
</gene>
<sequence>MHGLPCSSLQYCFGAPADVSPEPAPHFDSEPCRTRPNASTSPVILTQPQAANLTEPQHQPAVNSISQHTKNNGTGSKEPEQVQQDILHSSPSSESFSEEDMPQKESPVQNTKYPHIPRPSIIRSSQVRLIQHINRAQCTCGVGQLSIVLCTSVVLYCVTYDARIVFLPAILVTSVK</sequence>
<name>A0A8T0B279_SILME</name>
<dbReference type="Proteomes" id="UP000606274">
    <property type="component" value="Unassembled WGS sequence"/>
</dbReference>
<evidence type="ECO:0000313" key="2">
    <source>
        <dbReference type="EMBL" id="KAF7698936.1"/>
    </source>
</evidence>
<accession>A0A8T0B279</accession>
<comment type="caution">
    <text evidence="2">The sequence shown here is derived from an EMBL/GenBank/DDBJ whole genome shotgun (WGS) entry which is preliminary data.</text>
</comment>
<feature type="region of interest" description="Disordered" evidence="1">
    <location>
        <begin position="17"/>
        <end position="117"/>
    </location>
</feature>
<protein>
    <submittedName>
        <fullName evidence="2">Uncharacterized protein</fullName>
    </submittedName>
</protein>